<accession>A0A554VB74</accession>
<organism evidence="2 3">
    <name type="scientific">Aquimarina algiphila</name>
    <dbReference type="NCBI Taxonomy" id="2047982"/>
    <lineage>
        <taxon>Bacteria</taxon>
        <taxon>Pseudomonadati</taxon>
        <taxon>Bacteroidota</taxon>
        <taxon>Flavobacteriia</taxon>
        <taxon>Flavobacteriales</taxon>
        <taxon>Flavobacteriaceae</taxon>
        <taxon>Aquimarina</taxon>
    </lineage>
</organism>
<keyword evidence="1" id="KW-0812">Transmembrane</keyword>
<dbReference type="NCBIfam" id="TIGR01847">
    <property type="entry name" value="bacteriocin_sig"/>
    <property type="match status" value="1"/>
</dbReference>
<reference evidence="2 3" key="1">
    <citation type="submission" date="2019-07" db="EMBL/GenBank/DDBJ databases">
        <title>The draft genome sequence of Aquimarina algiphila M91.</title>
        <authorList>
            <person name="Meng X."/>
        </authorList>
    </citation>
    <scope>NUCLEOTIDE SEQUENCE [LARGE SCALE GENOMIC DNA]</scope>
    <source>
        <strain evidence="2 3">M91</strain>
    </source>
</reference>
<dbReference type="EMBL" id="VLNR01000100">
    <property type="protein sequence ID" value="TSE03736.1"/>
    <property type="molecule type" value="Genomic_DNA"/>
</dbReference>
<dbReference type="Proteomes" id="UP000318833">
    <property type="component" value="Unassembled WGS sequence"/>
</dbReference>
<dbReference type="InterPro" id="IPR010133">
    <property type="entry name" value="Bacteriocin_signal_seq"/>
</dbReference>
<feature type="transmembrane region" description="Helical" evidence="1">
    <location>
        <begin position="21"/>
        <end position="38"/>
    </location>
</feature>
<evidence type="ECO:0000256" key="1">
    <source>
        <dbReference type="SAM" id="Phobius"/>
    </source>
</evidence>
<proteinExistence type="predicted"/>
<evidence type="ECO:0000313" key="3">
    <source>
        <dbReference type="Proteomes" id="UP000318833"/>
    </source>
</evidence>
<keyword evidence="3" id="KW-1185">Reference proteome</keyword>
<comment type="caution">
    <text evidence="2">The sequence shown here is derived from an EMBL/GenBank/DDBJ whole genome shotgun (WGS) entry which is preliminary data.</text>
</comment>
<name>A0A554VB74_9FLAO</name>
<gene>
    <name evidence="2" type="ORF">FOF46_28605</name>
</gene>
<protein>
    <submittedName>
        <fullName evidence="2">Bacteriocin</fullName>
    </submittedName>
</protein>
<sequence length="42" mass="4746">MKNHKIEELSNNELINISGGFGLLTLPIVAFHAGYTYYNLIH</sequence>
<dbReference type="OrthoDB" id="9906305at2"/>
<evidence type="ECO:0000313" key="2">
    <source>
        <dbReference type="EMBL" id="TSE03736.1"/>
    </source>
</evidence>
<keyword evidence="1" id="KW-1133">Transmembrane helix</keyword>
<dbReference type="AlphaFoldDB" id="A0A554VB74"/>
<keyword evidence="1" id="KW-0472">Membrane</keyword>